<dbReference type="SUPFAM" id="SSF102114">
    <property type="entry name" value="Radical SAM enzymes"/>
    <property type="match status" value="1"/>
</dbReference>
<dbReference type="Gene3D" id="3.20.20.70">
    <property type="entry name" value="Aldolase class I"/>
    <property type="match status" value="1"/>
</dbReference>
<dbReference type="Proteomes" id="UP000214596">
    <property type="component" value="Unassembled WGS sequence"/>
</dbReference>
<evidence type="ECO:0000313" key="7">
    <source>
        <dbReference type="EMBL" id="OXE34119.1"/>
    </source>
</evidence>
<keyword evidence="4" id="KW-0408">Iron</keyword>
<comment type="cofactor">
    <cofactor evidence="1">
        <name>[4Fe-4S] cluster</name>
        <dbReference type="ChEBI" id="CHEBI:49883"/>
    </cofactor>
</comment>
<dbReference type="Pfam" id="PF04055">
    <property type="entry name" value="Radical_SAM"/>
    <property type="match status" value="1"/>
</dbReference>
<gene>
    <name evidence="7" type="ORF">CA163_03955</name>
</gene>
<evidence type="ECO:0000313" key="8">
    <source>
        <dbReference type="Proteomes" id="UP000214596"/>
    </source>
</evidence>
<comment type="caution">
    <text evidence="7">The sequence shown here is derived from an EMBL/GenBank/DDBJ whole genome shotgun (WGS) entry which is preliminary data.</text>
</comment>
<protein>
    <submittedName>
        <fullName evidence="7">His-Xaa-Ser system radical SAM maturase HxsB</fullName>
    </submittedName>
</protein>
<dbReference type="SFLD" id="SFLDS00029">
    <property type="entry name" value="Radical_SAM"/>
    <property type="match status" value="1"/>
</dbReference>
<dbReference type="InterPro" id="IPR007197">
    <property type="entry name" value="rSAM"/>
</dbReference>
<accession>A0A227JG86</accession>
<evidence type="ECO:0000256" key="3">
    <source>
        <dbReference type="ARBA" id="ARBA00022723"/>
    </source>
</evidence>
<evidence type="ECO:0000256" key="1">
    <source>
        <dbReference type="ARBA" id="ARBA00001966"/>
    </source>
</evidence>
<reference evidence="7 8" key="1">
    <citation type="journal article" date="2017" name="Appl. Environ. Microbiol.">
        <title>Parallel evolution of two clades of a major Atlantic endemic Vibrio parahaemolyticus pathogen lineage by independent acquisition of related pathogenicity islands.</title>
        <authorList>
            <person name="Xu F."/>
            <person name="Gonzalez-Escalona N."/>
            <person name="Drees K.P."/>
            <person name="Sebra R.P."/>
            <person name="Cooper V.S."/>
            <person name="Jones S.H."/>
            <person name="Whistler C.A."/>
        </authorList>
    </citation>
    <scope>NUCLEOTIDE SEQUENCE [LARGE SCALE GENOMIC DNA]</scope>
    <source>
        <strain evidence="7 8">MAVP-3</strain>
    </source>
</reference>
<dbReference type="EMBL" id="NIXT01000126">
    <property type="protein sequence ID" value="OXE34119.1"/>
    <property type="molecule type" value="Genomic_DNA"/>
</dbReference>
<organism evidence="7 8">
    <name type="scientific">Vibrio parahaemolyticus</name>
    <dbReference type="NCBI Taxonomy" id="670"/>
    <lineage>
        <taxon>Bacteria</taxon>
        <taxon>Pseudomonadati</taxon>
        <taxon>Pseudomonadota</taxon>
        <taxon>Gammaproteobacteria</taxon>
        <taxon>Vibrionales</taxon>
        <taxon>Vibrionaceae</taxon>
        <taxon>Vibrio</taxon>
    </lineage>
</organism>
<feature type="domain" description="Radical SAM core" evidence="6">
    <location>
        <begin position="90"/>
        <end position="185"/>
    </location>
</feature>
<dbReference type="GO" id="GO:0046872">
    <property type="term" value="F:metal ion binding"/>
    <property type="evidence" value="ECO:0007669"/>
    <property type="project" value="UniProtKB-KW"/>
</dbReference>
<evidence type="ECO:0000259" key="6">
    <source>
        <dbReference type="Pfam" id="PF04055"/>
    </source>
</evidence>
<dbReference type="AlphaFoldDB" id="A0A227JG86"/>
<keyword evidence="5" id="KW-0411">Iron-sulfur</keyword>
<keyword evidence="3" id="KW-0479">Metal-binding</keyword>
<sequence length="187" mass="21053">MNVLPFNFEFLDSDIALLTNQAGFHAYLSRMELNSLIDKNSTDDAVIDELLERKLFICDDEYKSASVGSLASGMSKRLMSALNFNPIFMIVPTLRCDHTCHYCQVSRASVKASNYDLEPDLIPLLLQRIRSLGNAPYKLEIQGGEPLLRFDLVQKIYQEAVSNLGVDQFEIVIATSLSLLNDDVLTW</sequence>
<evidence type="ECO:0000256" key="4">
    <source>
        <dbReference type="ARBA" id="ARBA00023004"/>
    </source>
</evidence>
<evidence type="ECO:0000256" key="5">
    <source>
        <dbReference type="ARBA" id="ARBA00023014"/>
    </source>
</evidence>
<proteinExistence type="predicted"/>
<dbReference type="GO" id="GO:0003824">
    <property type="term" value="F:catalytic activity"/>
    <property type="evidence" value="ECO:0007669"/>
    <property type="project" value="InterPro"/>
</dbReference>
<dbReference type="CDD" id="cd01335">
    <property type="entry name" value="Radical_SAM"/>
    <property type="match status" value="1"/>
</dbReference>
<dbReference type="InterPro" id="IPR058240">
    <property type="entry name" value="rSAM_sf"/>
</dbReference>
<keyword evidence="2" id="KW-0949">S-adenosyl-L-methionine</keyword>
<evidence type="ECO:0000256" key="2">
    <source>
        <dbReference type="ARBA" id="ARBA00022691"/>
    </source>
</evidence>
<feature type="non-terminal residue" evidence="7">
    <location>
        <position position="187"/>
    </location>
</feature>
<dbReference type="InterPro" id="IPR013785">
    <property type="entry name" value="Aldolase_TIM"/>
</dbReference>
<dbReference type="GO" id="GO:0051536">
    <property type="term" value="F:iron-sulfur cluster binding"/>
    <property type="evidence" value="ECO:0007669"/>
    <property type="project" value="UniProtKB-KW"/>
</dbReference>
<name>A0A227JG86_VIBPH</name>